<dbReference type="InterPro" id="IPR022641">
    <property type="entry name" value="CheR_N"/>
</dbReference>
<reference evidence="7 8" key="1">
    <citation type="submission" date="2019-07" db="EMBL/GenBank/DDBJ databases">
        <title>Insights of Desulfuromonas acetexigens electromicrobiology.</title>
        <authorList>
            <person name="Katuri K."/>
            <person name="Sapireddy V."/>
            <person name="Shaw D.R."/>
            <person name="Saikaly P."/>
        </authorList>
    </citation>
    <scope>NUCLEOTIDE SEQUENCE [LARGE SCALE GENOMIC DNA]</scope>
    <source>
        <strain evidence="7 8">2873</strain>
    </source>
</reference>
<dbReference type="EC" id="2.1.1.80" evidence="2"/>
<dbReference type="PROSITE" id="PS50123">
    <property type="entry name" value="CHER"/>
    <property type="match status" value="1"/>
</dbReference>
<dbReference type="PANTHER" id="PTHR24422:SF26">
    <property type="entry name" value="CHEMOTAXIS PROTEIN METHYLTRANSFERASE"/>
    <property type="match status" value="1"/>
</dbReference>
<dbReference type="InterPro" id="IPR026024">
    <property type="entry name" value="Chemotaxis_MeTrfase_CheR"/>
</dbReference>
<dbReference type="CDD" id="cd02440">
    <property type="entry name" value="AdoMet_MTases"/>
    <property type="match status" value="1"/>
</dbReference>
<dbReference type="InterPro" id="IPR022642">
    <property type="entry name" value="CheR_C"/>
</dbReference>
<keyword evidence="4 7" id="KW-0808">Transferase</keyword>
<dbReference type="SUPFAM" id="SSF53335">
    <property type="entry name" value="S-adenosyl-L-methionine-dependent methyltransferases"/>
    <property type="match status" value="1"/>
</dbReference>
<evidence type="ECO:0000256" key="1">
    <source>
        <dbReference type="ARBA" id="ARBA00001541"/>
    </source>
</evidence>
<evidence type="ECO:0000313" key="7">
    <source>
        <dbReference type="EMBL" id="TRO77891.1"/>
    </source>
</evidence>
<sequence length="279" mass="32003">MNLQPRDFTRLSGFIYGELGIKMPSSKTTMLESRLAKRLRALKLDSYGAYCDYLFSDQGLAEEMVHLTNAVTTNKTDFFREPNHFTYLTQTAIPELLKIGTAERGKLKIWSAGCSSGEEPYTLSMVLSEFREQHPGRCPRPQILATDISDRVLDMARRAVYHLDRIAPIPPLLRRKYLLKSKNPSNPVVRIAPEPREMVSFGRLNFMDDAFGLDEMQDVIFCRNVIIYFDRETQEQLVRKFCRHLRPGGYLFLGHSESLHGCDVPVKQVAPTVYRKPLP</sequence>
<evidence type="ECO:0000259" key="6">
    <source>
        <dbReference type="PROSITE" id="PS50123"/>
    </source>
</evidence>
<keyword evidence="5" id="KW-0949">S-adenosyl-L-methionine</keyword>
<accession>A0A550J3T6</accession>
<comment type="catalytic activity">
    <reaction evidence="1">
        <text>L-glutamyl-[protein] + S-adenosyl-L-methionine = [protein]-L-glutamate 5-O-methyl ester + S-adenosyl-L-homocysteine</text>
        <dbReference type="Rhea" id="RHEA:24452"/>
        <dbReference type="Rhea" id="RHEA-COMP:10208"/>
        <dbReference type="Rhea" id="RHEA-COMP:10311"/>
        <dbReference type="ChEBI" id="CHEBI:29973"/>
        <dbReference type="ChEBI" id="CHEBI:57856"/>
        <dbReference type="ChEBI" id="CHEBI:59789"/>
        <dbReference type="ChEBI" id="CHEBI:82795"/>
        <dbReference type="EC" id="2.1.1.80"/>
    </reaction>
</comment>
<evidence type="ECO:0000256" key="5">
    <source>
        <dbReference type="ARBA" id="ARBA00022691"/>
    </source>
</evidence>
<dbReference type="GO" id="GO:0032259">
    <property type="term" value="P:methylation"/>
    <property type="evidence" value="ECO:0007669"/>
    <property type="project" value="UniProtKB-KW"/>
</dbReference>
<dbReference type="AlphaFoldDB" id="A0A550J3T6"/>
<comment type="caution">
    <text evidence="7">The sequence shown here is derived from an EMBL/GenBank/DDBJ whole genome shotgun (WGS) entry which is preliminary data.</text>
</comment>
<evidence type="ECO:0000256" key="3">
    <source>
        <dbReference type="ARBA" id="ARBA00022603"/>
    </source>
</evidence>
<organism evidence="7 8">
    <name type="scientific">Trichloromonas acetexigens</name>
    <dbReference type="NCBI Taxonomy" id="38815"/>
    <lineage>
        <taxon>Bacteria</taxon>
        <taxon>Pseudomonadati</taxon>
        <taxon>Thermodesulfobacteriota</taxon>
        <taxon>Desulfuromonadia</taxon>
        <taxon>Desulfuromonadales</taxon>
        <taxon>Trichloromonadaceae</taxon>
        <taxon>Trichloromonas</taxon>
    </lineage>
</organism>
<dbReference type="EMBL" id="VJVV01000020">
    <property type="protein sequence ID" value="TRO77891.1"/>
    <property type="molecule type" value="Genomic_DNA"/>
</dbReference>
<keyword evidence="8" id="KW-1185">Reference proteome</keyword>
<feature type="domain" description="CheR-type methyltransferase" evidence="6">
    <location>
        <begin position="1"/>
        <end position="279"/>
    </location>
</feature>
<evidence type="ECO:0000256" key="2">
    <source>
        <dbReference type="ARBA" id="ARBA00012534"/>
    </source>
</evidence>
<dbReference type="GO" id="GO:0008983">
    <property type="term" value="F:protein-glutamate O-methyltransferase activity"/>
    <property type="evidence" value="ECO:0007669"/>
    <property type="project" value="UniProtKB-EC"/>
</dbReference>
<name>A0A550J3T6_9BACT</name>
<dbReference type="InterPro" id="IPR029063">
    <property type="entry name" value="SAM-dependent_MTases_sf"/>
</dbReference>
<dbReference type="Pfam" id="PF03705">
    <property type="entry name" value="CheR_N"/>
    <property type="match status" value="1"/>
</dbReference>
<protein>
    <recommendedName>
        <fullName evidence="2">protein-glutamate O-methyltransferase</fullName>
        <ecNumber evidence="2">2.1.1.80</ecNumber>
    </recommendedName>
</protein>
<dbReference type="PRINTS" id="PR00996">
    <property type="entry name" value="CHERMTFRASE"/>
</dbReference>
<dbReference type="PANTHER" id="PTHR24422">
    <property type="entry name" value="CHEMOTAXIS PROTEIN METHYLTRANSFERASE"/>
    <property type="match status" value="1"/>
</dbReference>
<dbReference type="Pfam" id="PF01739">
    <property type="entry name" value="CheR"/>
    <property type="match status" value="1"/>
</dbReference>
<dbReference type="InterPro" id="IPR000780">
    <property type="entry name" value="CheR_MeTrfase"/>
</dbReference>
<dbReference type="InterPro" id="IPR050903">
    <property type="entry name" value="Bact_Chemotaxis_MeTrfase"/>
</dbReference>
<keyword evidence="3 7" id="KW-0489">Methyltransferase</keyword>
<proteinExistence type="predicted"/>
<dbReference type="SMART" id="SM00138">
    <property type="entry name" value="MeTrc"/>
    <property type="match status" value="1"/>
</dbReference>
<dbReference type="Proteomes" id="UP000317155">
    <property type="component" value="Unassembled WGS sequence"/>
</dbReference>
<dbReference type="Gene3D" id="3.40.50.150">
    <property type="entry name" value="Vaccinia Virus protein VP39"/>
    <property type="match status" value="1"/>
</dbReference>
<evidence type="ECO:0000313" key="8">
    <source>
        <dbReference type="Proteomes" id="UP000317155"/>
    </source>
</evidence>
<dbReference type="SUPFAM" id="SSF47757">
    <property type="entry name" value="Chemotaxis receptor methyltransferase CheR, N-terminal domain"/>
    <property type="match status" value="1"/>
</dbReference>
<dbReference type="PIRSF" id="PIRSF000410">
    <property type="entry name" value="CheR"/>
    <property type="match status" value="1"/>
</dbReference>
<evidence type="ECO:0000256" key="4">
    <source>
        <dbReference type="ARBA" id="ARBA00022679"/>
    </source>
</evidence>
<dbReference type="OrthoDB" id="9786165at2"/>
<dbReference type="InterPro" id="IPR036804">
    <property type="entry name" value="CheR_N_sf"/>
</dbReference>
<dbReference type="Gene3D" id="1.10.155.10">
    <property type="entry name" value="Chemotaxis receptor methyltransferase CheR, N-terminal domain"/>
    <property type="match status" value="1"/>
</dbReference>
<gene>
    <name evidence="7" type="ORF">FL622_16755</name>
</gene>